<feature type="transmembrane region" description="Helical" evidence="9">
    <location>
        <begin position="289"/>
        <end position="307"/>
    </location>
</feature>
<evidence type="ECO:0000256" key="3">
    <source>
        <dbReference type="ARBA" id="ARBA00022692"/>
    </source>
</evidence>
<feature type="repeat" description="TPR" evidence="7">
    <location>
        <begin position="463"/>
        <end position="496"/>
    </location>
</feature>
<dbReference type="GO" id="GO:0004252">
    <property type="term" value="F:serine-type endopeptidase activity"/>
    <property type="evidence" value="ECO:0007669"/>
    <property type="project" value="InterPro"/>
</dbReference>
<dbReference type="Gene3D" id="1.25.40.10">
    <property type="entry name" value="Tetratricopeptide repeat domain"/>
    <property type="match status" value="1"/>
</dbReference>
<dbReference type="PANTHER" id="PTHR43731">
    <property type="entry name" value="RHOMBOID PROTEASE"/>
    <property type="match status" value="1"/>
</dbReference>
<keyword evidence="7" id="KW-0802">TPR repeat</keyword>
<organism evidence="11 12">
    <name type="scientific">Salimicrobium flavidum</name>
    <dbReference type="NCBI Taxonomy" id="570947"/>
    <lineage>
        <taxon>Bacteria</taxon>
        <taxon>Bacillati</taxon>
        <taxon>Bacillota</taxon>
        <taxon>Bacilli</taxon>
        <taxon>Bacillales</taxon>
        <taxon>Bacillaceae</taxon>
        <taxon>Salimicrobium</taxon>
    </lineage>
</organism>
<gene>
    <name evidence="11" type="ORF">SAMN05421687_101121</name>
</gene>
<evidence type="ECO:0000256" key="4">
    <source>
        <dbReference type="ARBA" id="ARBA00022801"/>
    </source>
</evidence>
<feature type="transmembrane region" description="Helical" evidence="9">
    <location>
        <begin position="366"/>
        <end position="387"/>
    </location>
</feature>
<sequence length="511" mass="59227">MHMEQQYFFWKLAYDLVSRHNFEIVHLHLQHGEVWLEKSSQGKTHIIRLLQKEFNWSNQVKADIDHINRQMEKNRRYFSGRKKEMHVIYIAQYPPVDDFTSPSTKLDFNFNIVFLSDDNKENGLDDLTRRLGLDEPLTINYKLPDAPMEYESTIEYMKQQLITYKEKQKQRMKDVFEYGKPQLTYILLMLNIIVFYFLESVGSTTSISTLIEYGAKYNPGIVKGEWWRLVSSMFLHIGVLHIAMNMLALFYLGSAVEQIYGSWRFFITYFLAGILGSGASFYFNDAVAAGASGAIFGLFGALLYFAWRYPSLFFRTMGWNLIILVGINIAFGIMVPQVDNSGHMGGLIGGFIAAQLVDLPKMSHRVYQGSALLLYATLLFSLLFSGIRSEQQVTAGEIQYLQELNEEERYEQVVSMTEEKEDIEGEWEEEWLFQRSFAYLRTGEEEQAFEDLVRAVEIDPGFAEAHYNLSLLYERRGDESNARFHKERAEELNPELQSEAPEEPASSQLNE</sequence>
<evidence type="ECO:0000256" key="7">
    <source>
        <dbReference type="PROSITE-ProRule" id="PRU00339"/>
    </source>
</evidence>
<feature type="transmembrane region" description="Helical" evidence="9">
    <location>
        <begin position="233"/>
        <end position="253"/>
    </location>
</feature>
<dbReference type="InterPro" id="IPR022764">
    <property type="entry name" value="Peptidase_S54_rhomboid_dom"/>
</dbReference>
<dbReference type="EMBL" id="FTOC01000001">
    <property type="protein sequence ID" value="SIS36891.1"/>
    <property type="molecule type" value="Genomic_DNA"/>
</dbReference>
<keyword evidence="4" id="KW-0378">Hydrolase</keyword>
<evidence type="ECO:0000256" key="1">
    <source>
        <dbReference type="ARBA" id="ARBA00004141"/>
    </source>
</evidence>
<evidence type="ECO:0000256" key="5">
    <source>
        <dbReference type="ARBA" id="ARBA00022989"/>
    </source>
</evidence>
<reference evidence="12" key="1">
    <citation type="submission" date="2017-01" db="EMBL/GenBank/DDBJ databases">
        <authorList>
            <person name="Varghese N."/>
            <person name="Submissions S."/>
        </authorList>
    </citation>
    <scope>NUCLEOTIDE SEQUENCE [LARGE SCALE GENOMIC DNA]</scope>
    <source>
        <strain evidence="12">DSM 23127</strain>
    </source>
</reference>
<dbReference type="SUPFAM" id="SSF48452">
    <property type="entry name" value="TPR-like"/>
    <property type="match status" value="1"/>
</dbReference>
<protein>
    <submittedName>
        <fullName evidence="11">Rhomboid family peptidase. Serine peptidase. MEROPS family S54</fullName>
    </submittedName>
</protein>
<name>A0A1N7IIS5_9BACI</name>
<keyword evidence="6 9" id="KW-0472">Membrane</keyword>
<evidence type="ECO:0000256" key="8">
    <source>
        <dbReference type="SAM" id="MobiDB-lite"/>
    </source>
</evidence>
<accession>A0A1N7IIS5</accession>
<dbReference type="GO" id="GO:0016020">
    <property type="term" value="C:membrane"/>
    <property type="evidence" value="ECO:0007669"/>
    <property type="project" value="UniProtKB-SubCell"/>
</dbReference>
<dbReference type="Proteomes" id="UP000187608">
    <property type="component" value="Unassembled WGS sequence"/>
</dbReference>
<comment type="similarity">
    <text evidence="2">Belongs to the peptidase S54 family.</text>
</comment>
<evidence type="ECO:0000313" key="12">
    <source>
        <dbReference type="Proteomes" id="UP000187608"/>
    </source>
</evidence>
<dbReference type="InterPro" id="IPR050925">
    <property type="entry name" value="Rhomboid_protease_S54"/>
</dbReference>
<dbReference type="AlphaFoldDB" id="A0A1N7IIS5"/>
<keyword evidence="3 9" id="KW-0812">Transmembrane</keyword>
<proteinExistence type="inferred from homology"/>
<evidence type="ECO:0000259" key="10">
    <source>
        <dbReference type="Pfam" id="PF01694"/>
    </source>
</evidence>
<dbReference type="SUPFAM" id="SSF144091">
    <property type="entry name" value="Rhomboid-like"/>
    <property type="match status" value="1"/>
</dbReference>
<evidence type="ECO:0000256" key="2">
    <source>
        <dbReference type="ARBA" id="ARBA00009045"/>
    </source>
</evidence>
<dbReference type="InterPro" id="IPR011990">
    <property type="entry name" value="TPR-like_helical_dom_sf"/>
</dbReference>
<dbReference type="Pfam" id="PF13181">
    <property type="entry name" value="TPR_8"/>
    <property type="match status" value="2"/>
</dbReference>
<dbReference type="STRING" id="570947.SAMN05421687_101121"/>
<feature type="compositionally biased region" description="Basic and acidic residues" evidence="8">
    <location>
        <begin position="482"/>
        <end position="491"/>
    </location>
</feature>
<dbReference type="PANTHER" id="PTHR43731:SF14">
    <property type="entry name" value="PRESENILIN-ASSOCIATED RHOMBOID-LIKE PROTEIN, MITOCHONDRIAL"/>
    <property type="match status" value="1"/>
</dbReference>
<dbReference type="InterPro" id="IPR035952">
    <property type="entry name" value="Rhomboid-like_sf"/>
</dbReference>
<evidence type="ECO:0000256" key="9">
    <source>
        <dbReference type="SAM" id="Phobius"/>
    </source>
</evidence>
<dbReference type="InterPro" id="IPR019734">
    <property type="entry name" value="TPR_rpt"/>
</dbReference>
<keyword evidence="5 9" id="KW-1133">Transmembrane helix</keyword>
<dbReference type="PROSITE" id="PS50005">
    <property type="entry name" value="TPR"/>
    <property type="match status" value="2"/>
</dbReference>
<keyword evidence="12" id="KW-1185">Reference proteome</keyword>
<feature type="repeat" description="TPR" evidence="7">
    <location>
        <begin position="429"/>
        <end position="462"/>
    </location>
</feature>
<comment type="subcellular location">
    <subcellularLocation>
        <location evidence="1">Membrane</location>
        <topology evidence="1">Multi-pass membrane protein</topology>
    </subcellularLocation>
</comment>
<feature type="transmembrane region" description="Helical" evidence="9">
    <location>
        <begin position="265"/>
        <end position="283"/>
    </location>
</feature>
<dbReference type="Pfam" id="PF01694">
    <property type="entry name" value="Rhomboid"/>
    <property type="match status" value="1"/>
</dbReference>
<feature type="region of interest" description="Disordered" evidence="8">
    <location>
        <begin position="482"/>
        <end position="511"/>
    </location>
</feature>
<feature type="domain" description="Peptidase S54 rhomboid" evidence="10">
    <location>
        <begin position="223"/>
        <end position="355"/>
    </location>
</feature>
<dbReference type="Gene3D" id="1.20.1540.10">
    <property type="entry name" value="Rhomboid-like"/>
    <property type="match status" value="1"/>
</dbReference>
<feature type="transmembrane region" description="Helical" evidence="9">
    <location>
        <begin position="319"/>
        <end position="336"/>
    </location>
</feature>
<feature type="transmembrane region" description="Helical" evidence="9">
    <location>
        <begin position="182"/>
        <end position="198"/>
    </location>
</feature>
<dbReference type="SMART" id="SM00028">
    <property type="entry name" value="TPR"/>
    <property type="match status" value="2"/>
</dbReference>
<evidence type="ECO:0000313" key="11">
    <source>
        <dbReference type="EMBL" id="SIS36891.1"/>
    </source>
</evidence>
<evidence type="ECO:0000256" key="6">
    <source>
        <dbReference type="ARBA" id="ARBA00023136"/>
    </source>
</evidence>